<evidence type="ECO:0000313" key="2">
    <source>
        <dbReference type="Proteomes" id="UP001497535"/>
    </source>
</evidence>
<sequence>MLNTSNGISYAYNMNHSDLGILPLMIAHFTWLHIHGFPPVIYLTLNKTVRTDTKILLGKFFSLLKKNQNQVSNMYGPAQNG</sequence>
<accession>A0ACB0YBY6</accession>
<protein>
    <submittedName>
        <fullName evidence="1">Uncharacterized protein</fullName>
    </submittedName>
</protein>
<gene>
    <name evidence="1" type="ORF">MENTE1834_LOCUS10209</name>
</gene>
<organism evidence="1 2">
    <name type="scientific">Meloidogyne enterolobii</name>
    <name type="common">Root-knot nematode worm</name>
    <name type="synonym">Meloidogyne mayaguensis</name>
    <dbReference type="NCBI Taxonomy" id="390850"/>
    <lineage>
        <taxon>Eukaryota</taxon>
        <taxon>Metazoa</taxon>
        <taxon>Ecdysozoa</taxon>
        <taxon>Nematoda</taxon>
        <taxon>Chromadorea</taxon>
        <taxon>Rhabditida</taxon>
        <taxon>Tylenchina</taxon>
        <taxon>Tylenchomorpha</taxon>
        <taxon>Tylenchoidea</taxon>
        <taxon>Meloidogynidae</taxon>
        <taxon>Meloidogyninae</taxon>
        <taxon>Meloidogyne</taxon>
    </lineage>
</organism>
<comment type="caution">
    <text evidence="1">The sequence shown here is derived from an EMBL/GenBank/DDBJ whole genome shotgun (WGS) entry which is preliminary data.</text>
</comment>
<name>A0ACB0YBY6_MELEN</name>
<evidence type="ECO:0000313" key="1">
    <source>
        <dbReference type="EMBL" id="CAK5040320.1"/>
    </source>
</evidence>
<reference evidence="1" key="1">
    <citation type="submission" date="2023-11" db="EMBL/GenBank/DDBJ databases">
        <authorList>
            <person name="Poullet M."/>
        </authorList>
    </citation>
    <scope>NUCLEOTIDE SEQUENCE</scope>
    <source>
        <strain evidence="1">E1834</strain>
    </source>
</reference>
<dbReference type="Proteomes" id="UP001497535">
    <property type="component" value="Unassembled WGS sequence"/>
</dbReference>
<proteinExistence type="predicted"/>
<dbReference type="EMBL" id="CAVMJV010000009">
    <property type="protein sequence ID" value="CAK5040320.1"/>
    <property type="molecule type" value="Genomic_DNA"/>
</dbReference>
<keyword evidence="2" id="KW-1185">Reference proteome</keyword>